<feature type="transmembrane region" description="Helical" evidence="1">
    <location>
        <begin position="12"/>
        <end position="44"/>
    </location>
</feature>
<name>A0A385DG89_9ACTN</name>
<protein>
    <submittedName>
        <fullName evidence="2">Uncharacterized protein</fullName>
    </submittedName>
</protein>
<proteinExistence type="predicted"/>
<evidence type="ECO:0000313" key="3">
    <source>
        <dbReference type="Proteomes" id="UP000259636"/>
    </source>
</evidence>
<dbReference type="GeneID" id="300116488"/>
<keyword evidence="1" id="KW-0472">Membrane</keyword>
<organism evidence="2 3">
    <name type="scientific">Streptomyces koyangensis</name>
    <dbReference type="NCBI Taxonomy" id="188770"/>
    <lineage>
        <taxon>Bacteria</taxon>
        <taxon>Bacillati</taxon>
        <taxon>Actinomycetota</taxon>
        <taxon>Actinomycetes</taxon>
        <taxon>Kitasatosporales</taxon>
        <taxon>Streptomycetaceae</taxon>
        <taxon>Streptomyces</taxon>
        <taxon>Streptomyces aurantiacus group</taxon>
    </lineage>
</organism>
<reference evidence="2 3" key="1">
    <citation type="submission" date="2018-08" db="EMBL/GenBank/DDBJ databases">
        <authorList>
            <person name="Ferrada E.E."/>
            <person name="Latorre B.A."/>
        </authorList>
    </citation>
    <scope>NUCLEOTIDE SEQUENCE [LARGE SCALE GENOMIC DNA]</scope>
    <source>
        <strain evidence="2 3">VK-A60T</strain>
    </source>
</reference>
<dbReference type="AlphaFoldDB" id="A0A385DG89"/>
<dbReference type="Proteomes" id="UP000259636">
    <property type="component" value="Chromosome"/>
</dbReference>
<accession>A0A385DG89</accession>
<sequence length="67" mass="6567">MGRIGAIVGPSYLAAVAVLVAAPQAGFYAFVIPAVLGAVLIGLLKPGARRAQAAPSDAPDSEAPLAP</sequence>
<keyword evidence="1" id="KW-0812">Transmembrane</keyword>
<dbReference type="EMBL" id="CP031742">
    <property type="protein sequence ID" value="AXQ56697.1"/>
    <property type="molecule type" value="Genomic_DNA"/>
</dbReference>
<dbReference type="KEGG" id="sky:D0C37_20265"/>
<dbReference type="RefSeq" id="WP_101276709.1">
    <property type="nucleotide sequence ID" value="NZ_CP031742.1"/>
</dbReference>
<evidence type="ECO:0000256" key="1">
    <source>
        <dbReference type="SAM" id="Phobius"/>
    </source>
</evidence>
<keyword evidence="1" id="KW-1133">Transmembrane helix</keyword>
<evidence type="ECO:0000313" key="2">
    <source>
        <dbReference type="EMBL" id="AXQ56697.1"/>
    </source>
</evidence>
<gene>
    <name evidence="2" type="ORF">D0C37_20265</name>
</gene>